<feature type="region of interest" description="Disordered" evidence="1">
    <location>
        <begin position="1"/>
        <end position="26"/>
    </location>
</feature>
<sequence length="127" mass="13322">MSESPTVTAHIVGNPAGVADNPWPPGHPVEGERVAVFAFDVVGVDGQSQDIRTYHVAPADQAAEGVVVPDHRDPQGTVVRWTAYGTGTVITPPATMGIEAAMMDPDRAADAMFVCTVRPDDPGFPSE</sequence>
<dbReference type="EMBL" id="RFFH01000009">
    <property type="protein sequence ID" value="RMI30569.1"/>
    <property type="molecule type" value="Genomic_DNA"/>
</dbReference>
<evidence type="ECO:0000313" key="3">
    <source>
        <dbReference type="Proteomes" id="UP000279275"/>
    </source>
</evidence>
<comment type="caution">
    <text evidence="2">The sequence shown here is derived from an EMBL/GenBank/DDBJ whole genome shotgun (WGS) entry which is preliminary data.</text>
</comment>
<proteinExistence type="predicted"/>
<accession>A0A3M2KYK3</accession>
<dbReference type="RefSeq" id="WP_122189808.1">
    <property type="nucleotide sequence ID" value="NZ_RFFH01000009.1"/>
</dbReference>
<name>A0A3M2KYK3_9NOCA</name>
<organism evidence="2 3">
    <name type="scientific">Nocardia stercoris</name>
    <dbReference type="NCBI Taxonomy" id="2483361"/>
    <lineage>
        <taxon>Bacteria</taxon>
        <taxon>Bacillati</taxon>
        <taxon>Actinomycetota</taxon>
        <taxon>Actinomycetes</taxon>
        <taxon>Mycobacteriales</taxon>
        <taxon>Nocardiaceae</taxon>
        <taxon>Nocardia</taxon>
    </lineage>
</organism>
<protein>
    <submittedName>
        <fullName evidence="2">Uncharacterized protein</fullName>
    </submittedName>
</protein>
<evidence type="ECO:0000256" key="1">
    <source>
        <dbReference type="SAM" id="MobiDB-lite"/>
    </source>
</evidence>
<dbReference type="OrthoDB" id="4723201at2"/>
<keyword evidence="3" id="KW-1185">Reference proteome</keyword>
<dbReference type="AlphaFoldDB" id="A0A3M2KYK3"/>
<dbReference type="Proteomes" id="UP000279275">
    <property type="component" value="Unassembled WGS sequence"/>
</dbReference>
<reference evidence="2 3" key="1">
    <citation type="submission" date="2018-10" db="EMBL/GenBank/DDBJ databases">
        <title>Isolation from cow dung.</title>
        <authorList>
            <person name="Ling L."/>
        </authorList>
    </citation>
    <scope>NUCLEOTIDE SEQUENCE [LARGE SCALE GENOMIC DNA]</scope>
    <source>
        <strain evidence="2 3">NEAU-LL90</strain>
    </source>
</reference>
<gene>
    <name evidence="2" type="ORF">EBN03_21065</name>
</gene>
<evidence type="ECO:0000313" key="2">
    <source>
        <dbReference type="EMBL" id="RMI30569.1"/>
    </source>
</evidence>